<dbReference type="Pfam" id="PF05193">
    <property type="entry name" value="Peptidase_M16_C"/>
    <property type="match status" value="2"/>
</dbReference>
<keyword evidence="3" id="KW-0378">Hydrolase</keyword>
<evidence type="ECO:0000256" key="6">
    <source>
        <dbReference type="SAM" id="SignalP"/>
    </source>
</evidence>
<evidence type="ECO:0000313" key="10">
    <source>
        <dbReference type="Proteomes" id="UP001597010"/>
    </source>
</evidence>
<keyword evidence="10" id="KW-1185">Reference proteome</keyword>
<evidence type="ECO:0000256" key="3">
    <source>
        <dbReference type="ARBA" id="ARBA00022801"/>
    </source>
</evidence>
<name>A0ABW3AWY0_9SPHI</name>
<dbReference type="InterPro" id="IPR050626">
    <property type="entry name" value="Peptidase_M16"/>
</dbReference>
<evidence type="ECO:0000256" key="2">
    <source>
        <dbReference type="ARBA" id="ARBA00022670"/>
    </source>
</evidence>
<dbReference type="EMBL" id="JBHTHZ010000014">
    <property type="protein sequence ID" value="MFD0795324.1"/>
    <property type="molecule type" value="Genomic_DNA"/>
</dbReference>
<feature type="domain" description="Peptidase M16 C-terminal" evidence="8">
    <location>
        <begin position="707"/>
        <end position="879"/>
    </location>
</feature>
<evidence type="ECO:0000256" key="1">
    <source>
        <dbReference type="ARBA" id="ARBA00007261"/>
    </source>
</evidence>
<comment type="similarity">
    <text evidence="1">Belongs to the peptidase M16 family.</text>
</comment>
<gene>
    <name evidence="9" type="ORF">ACFQZX_17005</name>
</gene>
<dbReference type="PANTHER" id="PTHR43690:SF34">
    <property type="entry name" value="ZINC PROTEASE PQQL-LIKE"/>
    <property type="match status" value="1"/>
</dbReference>
<comment type="caution">
    <text evidence="9">The sequence shown here is derived from an EMBL/GenBank/DDBJ whole genome shotgun (WGS) entry which is preliminary data.</text>
</comment>
<evidence type="ECO:0000256" key="4">
    <source>
        <dbReference type="ARBA" id="ARBA00022833"/>
    </source>
</evidence>
<keyword evidence="2" id="KW-0645">Protease</keyword>
<dbReference type="InterPro" id="IPR011765">
    <property type="entry name" value="Pept_M16_N"/>
</dbReference>
<reference evidence="10" key="1">
    <citation type="journal article" date="2019" name="Int. J. Syst. Evol. Microbiol.">
        <title>The Global Catalogue of Microorganisms (GCM) 10K type strain sequencing project: providing services to taxonomists for standard genome sequencing and annotation.</title>
        <authorList>
            <consortium name="The Broad Institute Genomics Platform"/>
            <consortium name="The Broad Institute Genome Sequencing Center for Infectious Disease"/>
            <person name="Wu L."/>
            <person name="Ma J."/>
        </authorList>
    </citation>
    <scope>NUCLEOTIDE SEQUENCE [LARGE SCALE GENOMIC DNA]</scope>
    <source>
        <strain evidence="10">CCUG 61484</strain>
    </source>
</reference>
<organism evidence="9 10">
    <name type="scientific">Mucilaginibacter litoreus</name>
    <dbReference type="NCBI Taxonomy" id="1048221"/>
    <lineage>
        <taxon>Bacteria</taxon>
        <taxon>Pseudomonadati</taxon>
        <taxon>Bacteroidota</taxon>
        <taxon>Sphingobacteriia</taxon>
        <taxon>Sphingobacteriales</taxon>
        <taxon>Sphingobacteriaceae</taxon>
        <taxon>Mucilaginibacter</taxon>
    </lineage>
</organism>
<feature type="domain" description="Peptidase M16 N-terminal" evidence="7">
    <location>
        <begin position="72"/>
        <end position="199"/>
    </location>
</feature>
<dbReference type="PANTHER" id="PTHR43690">
    <property type="entry name" value="NARDILYSIN"/>
    <property type="match status" value="1"/>
</dbReference>
<dbReference type="InterPro" id="IPR011249">
    <property type="entry name" value="Metalloenz_LuxS/M16"/>
</dbReference>
<accession>A0ABW3AWY0</accession>
<dbReference type="Gene3D" id="3.30.830.10">
    <property type="entry name" value="Metalloenzyme, LuxS/M16 peptidase-like"/>
    <property type="match status" value="4"/>
</dbReference>
<dbReference type="Pfam" id="PF00675">
    <property type="entry name" value="Peptidase_M16"/>
    <property type="match status" value="1"/>
</dbReference>
<proteinExistence type="inferred from homology"/>
<evidence type="ECO:0000256" key="5">
    <source>
        <dbReference type="ARBA" id="ARBA00023049"/>
    </source>
</evidence>
<feature type="domain" description="Peptidase M16 C-terminal" evidence="8">
    <location>
        <begin position="228"/>
        <end position="409"/>
    </location>
</feature>
<dbReference type="Proteomes" id="UP001597010">
    <property type="component" value="Unassembled WGS sequence"/>
</dbReference>
<sequence>MIFNKTLSVAALALIIAAGSADAQVKKRAPKPSPKSKPVPAALQIAGKALPVDPNVLIGKLPNGLTYYIRHNEQPQNRAELYLVNKAGSILETDAQQGLAHFTEHMAFNGTRDFPKNELVNYLQKSGVKFGADLNAYTSFDETVYQLPLPTDSAAVFEKGFNILANWAGYVTFDATEIDKERGVVLEEERMRGKNAQERLSLQTLPVLLNNSRYASRLPIGKEEILKSFTPETIKGFYSDWYRPDMQAVVAVGDFDVQRVLELIKKNFSGLKNPAAEKPRPEYNVAPSPGTVVKIATDKEFPYTMAQIVVKHPQVIVKTEQGYMQNVRNTLFNYMLNQRLAELQQKPDPAFLYARTTYGPMLGKLDAFSSIVVAKSGGLEQAFKTVVAETERARKFGFTLTEFERAKQAALAGMQNAYYEKNKTNSASYVREYQQNFLTGEAIPGIEFEFNYYVSNINKITLEQMNALAGKFISDQNRVIIVEGPEKDKDQLPDEKTVLSWVNTAGANLTPYVDNVTSKPLMEKAPEAGKIVAEAQDEALGTTLLTLSNGVKVILKPTEFKNDQILINGYSFGGTSLASDNDYMAASLAASIIGSSGISEFNQGQLDKMLAGKTVNVSPYITDYSQGIRASSSLQDLETAMQLIYLYFTSPRKDADIWQGNINQTKSILATRNLVPGSVYQDTLSAVLSNYNFRGMPATVERLNSASLDKAFSFYKDRFADASGFTFVLVGSFNADLIRPMLNTYLGSLPSTNKKETYKNLGIHPAPGQINKTVYKGIDDKANVQLIYSGNYTFNEANNIQMDALEEVLNIKLVERLREQESGIYAPGVKANYTKNPEGRYTVTIAFTCAAANVDKLVAATLDEINKIKQKGAEPGDIQKFVAEEARSTQVQLKQNVSWLGLLLSASQNGEDPDAILTHVKNLDQITVQSTKETANKYLNNTNMAKVILMPEKK</sequence>
<keyword evidence="4" id="KW-0862">Zinc</keyword>
<keyword evidence="6" id="KW-0732">Signal</keyword>
<evidence type="ECO:0000259" key="7">
    <source>
        <dbReference type="Pfam" id="PF00675"/>
    </source>
</evidence>
<dbReference type="InterPro" id="IPR007863">
    <property type="entry name" value="Peptidase_M16_C"/>
</dbReference>
<feature type="signal peptide" evidence="6">
    <location>
        <begin position="1"/>
        <end position="23"/>
    </location>
</feature>
<dbReference type="SUPFAM" id="SSF63411">
    <property type="entry name" value="LuxS/MPP-like metallohydrolase"/>
    <property type="match status" value="4"/>
</dbReference>
<dbReference type="RefSeq" id="WP_377117613.1">
    <property type="nucleotide sequence ID" value="NZ_JBHTHZ010000014.1"/>
</dbReference>
<feature type="chain" id="PRO_5045378985" evidence="6">
    <location>
        <begin position="24"/>
        <end position="954"/>
    </location>
</feature>
<keyword evidence="5" id="KW-0482">Metalloprotease</keyword>
<evidence type="ECO:0000259" key="8">
    <source>
        <dbReference type="Pfam" id="PF05193"/>
    </source>
</evidence>
<evidence type="ECO:0000313" key="9">
    <source>
        <dbReference type="EMBL" id="MFD0795324.1"/>
    </source>
</evidence>
<protein>
    <submittedName>
        <fullName evidence="9">M16 family metallopeptidase</fullName>
    </submittedName>
</protein>